<reference evidence="1 2" key="1">
    <citation type="submission" date="2021-07" db="EMBL/GenBank/DDBJ databases">
        <title>Draft genome sequence of carbapenem-resistant Aeromonas spp. in Japan.</title>
        <authorList>
            <person name="Maehana S."/>
            <person name="Suzuki M."/>
            <person name="Kitasato H."/>
        </authorList>
    </citation>
    <scope>NUCLEOTIDE SEQUENCE [LARGE SCALE GENOMIC DNA]</scope>
    <source>
        <strain evidence="1 2">KAM382</strain>
    </source>
</reference>
<dbReference type="RefSeq" id="WP_202041953.1">
    <property type="nucleotide sequence ID" value="NZ_BPNR01000097.1"/>
</dbReference>
<dbReference type="AlphaFoldDB" id="A0ABD0BDV1"/>
<organism evidence="1 2">
    <name type="scientific">Aeromonas caviae</name>
    <name type="common">Aeromonas punctata</name>
    <dbReference type="NCBI Taxonomy" id="648"/>
    <lineage>
        <taxon>Bacteria</taxon>
        <taxon>Pseudomonadati</taxon>
        <taxon>Pseudomonadota</taxon>
        <taxon>Gammaproteobacteria</taxon>
        <taxon>Aeromonadales</taxon>
        <taxon>Aeromonadaceae</taxon>
        <taxon>Aeromonas</taxon>
    </lineage>
</organism>
<comment type="caution">
    <text evidence="1">The sequence shown here is derived from an EMBL/GenBank/DDBJ whole genome shotgun (WGS) entry which is preliminary data.</text>
</comment>
<gene>
    <name evidence="1" type="ORF">KAM382_43440</name>
</gene>
<dbReference type="EMBL" id="BPOP01000090">
    <property type="protein sequence ID" value="GJB94283.1"/>
    <property type="molecule type" value="Genomic_DNA"/>
</dbReference>
<evidence type="ECO:0000313" key="1">
    <source>
        <dbReference type="EMBL" id="GJB94283.1"/>
    </source>
</evidence>
<proteinExistence type="predicted"/>
<accession>A0ABD0BDV1</accession>
<protein>
    <submittedName>
        <fullName evidence="1">Uncharacterized protein</fullName>
    </submittedName>
</protein>
<name>A0ABD0BDV1_AERCA</name>
<sequence length="70" mass="7777">MHTANKSNPLAKVRQDMVHEGVAVALKRPHDYQHETMKTAVTAEQLDRLAMLSMASILTSDPKNATFSEI</sequence>
<dbReference type="Proteomes" id="UP000737420">
    <property type="component" value="Unassembled WGS sequence"/>
</dbReference>
<evidence type="ECO:0000313" key="2">
    <source>
        <dbReference type="Proteomes" id="UP000737420"/>
    </source>
</evidence>